<evidence type="ECO:0000256" key="8">
    <source>
        <dbReference type="SAM" id="SignalP"/>
    </source>
</evidence>
<evidence type="ECO:0000256" key="5">
    <source>
        <dbReference type="ARBA" id="ARBA00022989"/>
    </source>
</evidence>
<feature type="chain" id="PRO_5006417610" evidence="8">
    <location>
        <begin position="24"/>
        <end position="389"/>
    </location>
</feature>
<dbReference type="RefSeq" id="WP_029070843.1">
    <property type="nucleotide sequence ID" value="NZ_JNKN01000038.1"/>
</dbReference>
<dbReference type="InterPro" id="IPR011701">
    <property type="entry name" value="MFS"/>
</dbReference>
<evidence type="ECO:0000259" key="9">
    <source>
        <dbReference type="PROSITE" id="PS50850"/>
    </source>
</evidence>
<proteinExistence type="predicted"/>
<keyword evidence="2" id="KW-0813">Transport</keyword>
<comment type="subcellular location">
    <subcellularLocation>
        <location evidence="1">Cell membrane</location>
        <topology evidence="1">Multi-pass membrane protein</topology>
    </subcellularLocation>
</comment>
<evidence type="ECO:0000256" key="1">
    <source>
        <dbReference type="ARBA" id="ARBA00004651"/>
    </source>
</evidence>
<dbReference type="Pfam" id="PF07690">
    <property type="entry name" value="MFS_1"/>
    <property type="match status" value="1"/>
</dbReference>
<evidence type="ECO:0000313" key="10">
    <source>
        <dbReference type="EMBL" id="KRN47582.1"/>
    </source>
</evidence>
<organism evidence="10 11">
    <name type="scientific">Kandleria vitulina DSM 20405</name>
    <dbReference type="NCBI Taxonomy" id="1410657"/>
    <lineage>
        <taxon>Bacteria</taxon>
        <taxon>Bacillati</taxon>
        <taxon>Bacillota</taxon>
        <taxon>Erysipelotrichia</taxon>
        <taxon>Erysipelotrichales</taxon>
        <taxon>Coprobacillaceae</taxon>
        <taxon>Kandleria</taxon>
    </lineage>
</organism>
<evidence type="ECO:0000256" key="4">
    <source>
        <dbReference type="ARBA" id="ARBA00022692"/>
    </source>
</evidence>
<feature type="transmembrane region" description="Helical" evidence="7">
    <location>
        <begin position="208"/>
        <end position="226"/>
    </location>
</feature>
<keyword evidence="5 7" id="KW-1133">Transmembrane helix</keyword>
<dbReference type="PATRIC" id="fig|1410657.5.peg.1424"/>
<keyword evidence="4 7" id="KW-0812">Transmembrane</keyword>
<feature type="transmembrane region" description="Helical" evidence="7">
    <location>
        <begin position="152"/>
        <end position="175"/>
    </location>
</feature>
<evidence type="ECO:0000256" key="7">
    <source>
        <dbReference type="SAM" id="Phobius"/>
    </source>
</evidence>
<dbReference type="PROSITE" id="PS50850">
    <property type="entry name" value="MFS"/>
    <property type="match status" value="1"/>
</dbReference>
<feature type="signal peptide" evidence="8">
    <location>
        <begin position="1"/>
        <end position="23"/>
    </location>
</feature>
<feature type="transmembrane region" description="Helical" evidence="7">
    <location>
        <begin position="246"/>
        <end position="267"/>
    </location>
</feature>
<dbReference type="InterPro" id="IPR020846">
    <property type="entry name" value="MFS_dom"/>
</dbReference>
<keyword evidence="6 7" id="KW-0472">Membrane</keyword>
<feature type="transmembrane region" description="Helical" evidence="7">
    <location>
        <begin position="127"/>
        <end position="146"/>
    </location>
</feature>
<dbReference type="InterPro" id="IPR036259">
    <property type="entry name" value="MFS_trans_sf"/>
</dbReference>
<feature type="transmembrane region" description="Helical" evidence="7">
    <location>
        <begin position="337"/>
        <end position="358"/>
    </location>
</feature>
<dbReference type="InterPro" id="IPR005829">
    <property type="entry name" value="Sugar_transporter_CS"/>
</dbReference>
<accession>A0A0R2H5A4</accession>
<feature type="transmembrane region" description="Helical" evidence="7">
    <location>
        <begin position="92"/>
        <end position="115"/>
    </location>
</feature>
<dbReference type="GO" id="GO:0005886">
    <property type="term" value="C:plasma membrane"/>
    <property type="evidence" value="ECO:0007669"/>
    <property type="project" value="UniProtKB-SubCell"/>
</dbReference>
<evidence type="ECO:0000313" key="11">
    <source>
        <dbReference type="Proteomes" id="UP000051841"/>
    </source>
</evidence>
<dbReference type="Proteomes" id="UP000051841">
    <property type="component" value="Unassembled WGS sequence"/>
</dbReference>
<feature type="transmembrane region" description="Helical" evidence="7">
    <location>
        <begin position="37"/>
        <end position="57"/>
    </location>
</feature>
<comment type="caution">
    <text evidence="10">The sequence shown here is derived from an EMBL/GenBank/DDBJ whole genome shotgun (WGS) entry which is preliminary data.</text>
</comment>
<keyword evidence="8" id="KW-0732">Signal</keyword>
<dbReference type="PANTHER" id="PTHR23517">
    <property type="entry name" value="RESISTANCE PROTEIN MDTM, PUTATIVE-RELATED-RELATED"/>
    <property type="match status" value="1"/>
</dbReference>
<dbReference type="InterPro" id="IPR050171">
    <property type="entry name" value="MFS_Transporters"/>
</dbReference>
<evidence type="ECO:0000256" key="2">
    <source>
        <dbReference type="ARBA" id="ARBA00022448"/>
    </source>
</evidence>
<dbReference type="PROSITE" id="PS00217">
    <property type="entry name" value="SUGAR_TRANSPORT_2"/>
    <property type="match status" value="1"/>
</dbReference>
<feature type="transmembrane region" description="Helical" evidence="7">
    <location>
        <begin position="364"/>
        <end position="382"/>
    </location>
</feature>
<protein>
    <submittedName>
        <fullName evidence="10">Transporter, major facilitator family protein</fullName>
    </submittedName>
</protein>
<reference evidence="10 11" key="1">
    <citation type="journal article" date="2015" name="Genome Announc.">
        <title>Expanding the biotechnology potential of lactobacilli through comparative genomics of 213 strains and associated genera.</title>
        <authorList>
            <person name="Sun Z."/>
            <person name="Harris H.M."/>
            <person name="McCann A."/>
            <person name="Guo C."/>
            <person name="Argimon S."/>
            <person name="Zhang W."/>
            <person name="Yang X."/>
            <person name="Jeffery I.B."/>
            <person name="Cooney J.C."/>
            <person name="Kagawa T.F."/>
            <person name="Liu W."/>
            <person name="Song Y."/>
            <person name="Salvetti E."/>
            <person name="Wrobel A."/>
            <person name="Rasinkangas P."/>
            <person name="Parkhill J."/>
            <person name="Rea M.C."/>
            <person name="O'Sullivan O."/>
            <person name="Ritari J."/>
            <person name="Douillard F.P."/>
            <person name="Paul Ross R."/>
            <person name="Yang R."/>
            <person name="Briner A.E."/>
            <person name="Felis G.E."/>
            <person name="de Vos W.M."/>
            <person name="Barrangou R."/>
            <person name="Klaenhammer T.R."/>
            <person name="Caufield P.W."/>
            <person name="Cui Y."/>
            <person name="Zhang H."/>
            <person name="O'Toole P.W."/>
        </authorList>
    </citation>
    <scope>NUCLEOTIDE SEQUENCE [LARGE SCALE GENOMIC DNA]</scope>
    <source>
        <strain evidence="10 11">DSM 20405</strain>
    </source>
</reference>
<dbReference type="SUPFAM" id="SSF103473">
    <property type="entry name" value="MFS general substrate transporter"/>
    <property type="match status" value="1"/>
</dbReference>
<dbReference type="Gene3D" id="1.20.1250.20">
    <property type="entry name" value="MFS general substrate transporter like domains"/>
    <property type="match status" value="2"/>
</dbReference>
<feature type="domain" description="Major facilitator superfamily (MFS) profile" evidence="9">
    <location>
        <begin position="1"/>
        <end position="386"/>
    </location>
</feature>
<feature type="transmembrane region" description="Helical" evidence="7">
    <location>
        <begin position="300"/>
        <end position="317"/>
    </location>
</feature>
<evidence type="ECO:0000256" key="6">
    <source>
        <dbReference type="ARBA" id="ARBA00023136"/>
    </source>
</evidence>
<dbReference type="EMBL" id="JQBL01000039">
    <property type="protein sequence ID" value="KRN47582.1"/>
    <property type="molecule type" value="Genomic_DNA"/>
</dbReference>
<keyword evidence="3" id="KW-1003">Cell membrane</keyword>
<dbReference type="AlphaFoldDB" id="A0A0R2H5A4"/>
<keyword evidence="11" id="KW-1185">Reference proteome</keyword>
<evidence type="ECO:0000256" key="3">
    <source>
        <dbReference type="ARBA" id="ARBA00022475"/>
    </source>
</evidence>
<dbReference type="GO" id="GO:0022857">
    <property type="term" value="F:transmembrane transporter activity"/>
    <property type="evidence" value="ECO:0007669"/>
    <property type="project" value="InterPro"/>
</dbReference>
<feature type="transmembrane region" description="Helical" evidence="7">
    <location>
        <begin position="69"/>
        <end position="86"/>
    </location>
</feature>
<sequence>MKKKGLFLLLIISFNLAASYAHPITPTYFKWLHLDNAMFGMAYAMMSFGMFISSPFWGKMTYVLQSKTVMAYGSIGYAIGQLLFSIGRTSSFILAARLIAGLSCGAFFVGSLTYIAEHSRPEERGALLTLNATIQTVAGAIGYFVGGLLGEVSLFMSFAIQILQLALTGLAFFLLSHETKEEKFHLGVLKESNPFCAFMNAKLFMNKTFALLFMMSVLVFMGYTSLDQSFNYYLKDIFHLTSRYNGLIKGSVGLMSLVANMTIGLYIMRHTRISKSNSLLLLASSISLAIILMVKNVLLFIMIVMIFYGFYAIIIPVEQNMITSLSKKESRNLVLGFYQAIKSLGMILGSSIAGLIYTQNPMNPFLFALIAFMGSLIISMLFKEKKYYE</sequence>
<gene>
    <name evidence="10" type="ORF">IV49_GL001375</name>
</gene>
<name>A0A0R2H5A4_9FIRM</name>